<comment type="caution">
    <text evidence="11">The sequence shown here is derived from an EMBL/GenBank/DDBJ whole genome shotgun (WGS) entry which is preliminary data.</text>
</comment>
<dbReference type="Proteomes" id="UP000007350">
    <property type="component" value="Unassembled WGS sequence"/>
</dbReference>
<comment type="function">
    <text evidence="7">Involved in pre-mRNA splicing.</text>
</comment>
<evidence type="ECO:0000313" key="12">
    <source>
        <dbReference type="Proteomes" id="UP000007350"/>
    </source>
</evidence>
<gene>
    <name evidence="11" type="ORF">MOQ_009017</name>
</gene>
<keyword evidence="6 7" id="KW-0539">Nucleus</keyword>
<keyword evidence="12" id="KW-1185">Reference proteome</keyword>
<keyword evidence="9" id="KW-0812">Transmembrane</keyword>
<comment type="subcellular location">
    <subcellularLocation>
        <location evidence="1 7">Nucleus</location>
    </subcellularLocation>
</comment>
<dbReference type="Pfam" id="PF11708">
    <property type="entry name" value="Slu7"/>
    <property type="match status" value="1"/>
</dbReference>
<dbReference type="GO" id="GO:0030628">
    <property type="term" value="F:pre-mRNA 3'-splice site binding"/>
    <property type="evidence" value="ECO:0007669"/>
    <property type="project" value="UniProtKB-UniRule"/>
</dbReference>
<feature type="transmembrane region" description="Helical" evidence="9">
    <location>
        <begin position="58"/>
        <end position="85"/>
    </location>
</feature>
<evidence type="ECO:0000256" key="6">
    <source>
        <dbReference type="ARBA" id="ARBA00023242"/>
    </source>
</evidence>
<keyword evidence="9" id="KW-1133">Transmembrane helix</keyword>
<comment type="similarity">
    <text evidence="2 7">Belongs to the SLU7 family.</text>
</comment>
<name>K2MY39_TRYCR</name>
<dbReference type="InterPro" id="IPR021715">
    <property type="entry name" value="Slu7_dom"/>
</dbReference>
<evidence type="ECO:0000313" key="11">
    <source>
        <dbReference type="EMBL" id="EKF27256.1"/>
    </source>
</evidence>
<keyword evidence="3 7" id="KW-0507">mRNA processing</keyword>
<dbReference type="OrthoDB" id="249612at2759"/>
<dbReference type="AlphaFoldDB" id="K2MY39"/>
<dbReference type="EMBL" id="AHKC01018549">
    <property type="protein sequence ID" value="EKF27256.1"/>
    <property type="molecule type" value="Genomic_DNA"/>
</dbReference>
<evidence type="ECO:0000259" key="10">
    <source>
        <dbReference type="Pfam" id="PF11708"/>
    </source>
</evidence>
<feature type="compositionally biased region" description="Low complexity" evidence="8">
    <location>
        <begin position="399"/>
        <end position="408"/>
    </location>
</feature>
<feature type="region of interest" description="Disordered" evidence="8">
    <location>
        <begin position="385"/>
        <end position="420"/>
    </location>
</feature>
<organism evidence="11 12">
    <name type="scientific">Trypanosoma cruzi marinkellei</name>
    <dbReference type="NCBI Taxonomy" id="85056"/>
    <lineage>
        <taxon>Eukaryota</taxon>
        <taxon>Discoba</taxon>
        <taxon>Euglenozoa</taxon>
        <taxon>Kinetoplastea</taxon>
        <taxon>Metakinetoplastina</taxon>
        <taxon>Trypanosomatida</taxon>
        <taxon>Trypanosomatidae</taxon>
        <taxon>Trypanosoma</taxon>
        <taxon>Schizotrypanum</taxon>
    </lineage>
</organism>
<feature type="compositionally biased region" description="Basic and acidic residues" evidence="8">
    <location>
        <begin position="411"/>
        <end position="420"/>
    </location>
</feature>
<protein>
    <recommendedName>
        <fullName evidence="7">Pre-mRNA-splicing factor SLU7</fullName>
    </recommendedName>
</protein>
<evidence type="ECO:0000256" key="5">
    <source>
        <dbReference type="ARBA" id="ARBA00023187"/>
    </source>
</evidence>
<evidence type="ECO:0000256" key="3">
    <source>
        <dbReference type="ARBA" id="ARBA00022664"/>
    </source>
</evidence>
<keyword evidence="4 7" id="KW-0747">Spliceosome</keyword>
<dbReference type="GO" id="GO:0000398">
    <property type="term" value="P:mRNA splicing, via spliceosome"/>
    <property type="evidence" value="ECO:0007669"/>
    <property type="project" value="UniProtKB-UniRule"/>
</dbReference>
<evidence type="ECO:0000256" key="9">
    <source>
        <dbReference type="SAM" id="Phobius"/>
    </source>
</evidence>
<feature type="compositionally biased region" description="Polar residues" evidence="8">
    <location>
        <begin position="262"/>
        <end position="279"/>
    </location>
</feature>
<sequence>MCAFIQNTYIHTCIQAYLPTLSNKSVFLFLSYELLNFRYHYSCGEWGEVCRCCHHPTVFFFFFLTITHIYINIYIHVDWVLFLVIMLNTKKNSTNNTPTAAAAADEEAGMTVRQRLRLKRELEEKRKFGLAPLAVDEVSGNEISPNVPQLISQAPWYYGTTGPTLDHQRLKSVDTMDRLQDQHDTVVVLGKAKTYTAGACSNCGSSTHKTSECYKPRKKVGAMYTGKVTSVDMHVERAEKSYAQKRDRYAMGASGVDLLQQASQEGEGETQATGSSHANGESMGKKHPRLQGVFATQTAVTGDGAEIKELPKHLHNLDDDSALFDPKTGSMRGNPNAADPTRTFQGDLQRYRTGDYYTYLDMQLRFLNGESKSIVDFRLDEQLQKKKRQERQLQKDEGNNNNNNSNSNDSRSVDTEEEMTRDRLLRSLYGESSCASAENSLRMREAIAGFAAASAAPLSSSSSPQVASSSSLALSSMSTPMKLPQIRMGPATRNGHACVYGSYFDRDGLQWGYKCCKRLGKDAAACQSIPAEPSVAAKAEGEAFGQAS</sequence>
<feature type="domain" description="Pre-mRNA-splicing factor SLU7" evidence="10">
    <location>
        <begin position="291"/>
        <end position="364"/>
    </location>
</feature>
<evidence type="ECO:0000256" key="1">
    <source>
        <dbReference type="ARBA" id="ARBA00004123"/>
    </source>
</evidence>
<proteinExistence type="inferred from homology"/>
<comment type="subunit">
    <text evidence="7">Associated with the spliceosome.</text>
</comment>
<evidence type="ECO:0000256" key="7">
    <source>
        <dbReference type="RuleBase" id="RU367071"/>
    </source>
</evidence>
<feature type="region of interest" description="Disordered" evidence="8">
    <location>
        <begin position="262"/>
        <end position="286"/>
    </location>
</feature>
<feature type="compositionally biased region" description="Basic and acidic residues" evidence="8">
    <location>
        <begin position="385"/>
        <end position="398"/>
    </location>
</feature>
<evidence type="ECO:0000256" key="4">
    <source>
        <dbReference type="ARBA" id="ARBA00022728"/>
    </source>
</evidence>
<evidence type="ECO:0000256" key="2">
    <source>
        <dbReference type="ARBA" id="ARBA00007203"/>
    </source>
</evidence>
<accession>K2MY39</accession>
<keyword evidence="9" id="KW-0472">Membrane</keyword>
<dbReference type="InterPro" id="IPR039974">
    <property type="entry name" value="Splicing_factor_SLU7"/>
</dbReference>
<dbReference type="PANTHER" id="PTHR12942">
    <property type="entry name" value="STEP II SPLICING FACTOR SLU7"/>
    <property type="match status" value="1"/>
</dbReference>
<reference evidence="11 12" key="1">
    <citation type="journal article" date="2012" name="BMC Genomics">
        <title>Comparative genomic analysis of human infective Trypanosoma cruzi lineages with the bat-restricted subspecies T. cruzi marinkellei.</title>
        <authorList>
            <person name="Franzen O."/>
            <person name="Talavera-Lopez C."/>
            <person name="Ochaya S."/>
            <person name="Butler C.E."/>
            <person name="Messenger L.A."/>
            <person name="Lewis M.D."/>
            <person name="Llewellyn M.S."/>
            <person name="Marinkelle C.J."/>
            <person name="Tyler K.M."/>
            <person name="Miles M.A."/>
            <person name="Andersson B."/>
        </authorList>
    </citation>
    <scope>NUCLEOTIDE SEQUENCE [LARGE SCALE GENOMIC DNA]</scope>
    <source>
        <strain evidence="11 12">B7</strain>
    </source>
</reference>
<evidence type="ECO:0000256" key="8">
    <source>
        <dbReference type="SAM" id="MobiDB-lite"/>
    </source>
</evidence>
<dbReference type="PANTHER" id="PTHR12942:SF2">
    <property type="entry name" value="PRE-MRNA-SPLICING FACTOR SLU7"/>
    <property type="match status" value="1"/>
</dbReference>
<dbReference type="GO" id="GO:0005681">
    <property type="term" value="C:spliceosomal complex"/>
    <property type="evidence" value="ECO:0007669"/>
    <property type="project" value="UniProtKB-UniRule"/>
</dbReference>
<keyword evidence="5 7" id="KW-0508">mRNA splicing</keyword>